<dbReference type="EMBL" id="BQNB010019288">
    <property type="protein sequence ID" value="GJT83739.1"/>
    <property type="molecule type" value="Genomic_DNA"/>
</dbReference>
<sequence length="216" mass="24893">MTTLVEHMIMAGADNRPPMLEKSMYNSWQNRMLLYIKGKEHGRMILNSIEHGPLVYGTIEVDGVTRTKTYEELTDAEKLQDDCDVKATNIFLQGLPPKVYSLVNHHHVAKEIWDRVMLLMQGTELSQQEYLQEKGIDFEESFAPVARIEAIRIFISNAANKNMTIYQMDVKTAFLNVELREVVYVSQPEGFVDQDNLTHVYRLKKALYGLKQAPRV</sequence>
<accession>A0ABQ5H7D9</accession>
<dbReference type="Pfam" id="PF07727">
    <property type="entry name" value="RVT_2"/>
    <property type="match status" value="1"/>
</dbReference>
<keyword evidence="3" id="KW-1185">Reference proteome</keyword>
<comment type="caution">
    <text evidence="2">The sequence shown here is derived from an EMBL/GenBank/DDBJ whole genome shotgun (WGS) entry which is preliminary data.</text>
</comment>
<feature type="domain" description="Reverse transcriptase Ty1/copia-type" evidence="1">
    <location>
        <begin position="125"/>
        <end position="215"/>
    </location>
</feature>
<dbReference type="InterPro" id="IPR013103">
    <property type="entry name" value="RVT_2"/>
</dbReference>
<evidence type="ECO:0000259" key="1">
    <source>
        <dbReference type="Pfam" id="PF07727"/>
    </source>
</evidence>
<dbReference type="Proteomes" id="UP001151760">
    <property type="component" value="Unassembled WGS sequence"/>
</dbReference>
<name>A0ABQ5H7D9_9ASTR</name>
<evidence type="ECO:0000313" key="3">
    <source>
        <dbReference type="Proteomes" id="UP001151760"/>
    </source>
</evidence>
<reference evidence="2" key="1">
    <citation type="journal article" date="2022" name="Int. J. Mol. Sci.">
        <title>Draft Genome of Tanacetum Coccineum: Genomic Comparison of Closely Related Tanacetum-Family Plants.</title>
        <authorList>
            <person name="Yamashiro T."/>
            <person name="Shiraishi A."/>
            <person name="Nakayama K."/>
            <person name="Satake H."/>
        </authorList>
    </citation>
    <scope>NUCLEOTIDE SEQUENCE</scope>
</reference>
<proteinExistence type="predicted"/>
<reference evidence="2" key="2">
    <citation type="submission" date="2022-01" db="EMBL/GenBank/DDBJ databases">
        <authorList>
            <person name="Yamashiro T."/>
            <person name="Shiraishi A."/>
            <person name="Satake H."/>
            <person name="Nakayama K."/>
        </authorList>
    </citation>
    <scope>NUCLEOTIDE SEQUENCE</scope>
</reference>
<organism evidence="2 3">
    <name type="scientific">Tanacetum coccineum</name>
    <dbReference type="NCBI Taxonomy" id="301880"/>
    <lineage>
        <taxon>Eukaryota</taxon>
        <taxon>Viridiplantae</taxon>
        <taxon>Streptophyta</taxon>
        <taxon>Embryophyta</taxon>
        <taxon>Tracheophyta</taxon>
        <taxon>Spermatophyta</taxon>
        <taxon>Magnoliopsida</taxon>
        <taxon>eudicotyledons</taxon>
        <taxon>Gunneridae</taxon>
        <taxon>Pentapetalae</taxon>
        <taxon>asterids</taxon>
        <taxon>campanulids</taxon>
        <taxon>Asterales</taxon>
        <taxon>Asteraceae</taxon>
        <taxon>Asteroideae</taxon>
        <taxon>Anthemideae</taxon>
        <taxon>Anthemidinae</taxon>
        <taxon>Tanacetum</taxon>
    </lineage>
</organism>
<protein>
    <submittedName>
        <fullName evidence="2">Retrovirus-related pol polyprotein from transposon TNT 1-94</fullName>
    </submittedName>
</protein>
<evidence type="ECO:0000313" key="2">
    <source>
        <dbReference type="EMBL" id="GJT83739.1"/>
    </source>
</evidence>
<gene>
    <name evidence="2" type="ORF">Tco_1058081</name>
</gene>